<sequence length="62" mass="6668">MGYRGLERISQPSLSAMVVTDNNERGGQVGKLTRVVQTEQVITDNLACCELLSAVYAIAILA</sequence>
<dbReference type="HOGENOM" id="CLU_2905733_0_0_1"/>
<keyword evidence="2" id="KW-1185">Reference proteome</keyword>
<organism evidence="1 2">
    <name type="scientific">Thanatephorus cucumeris (strain AG1-IA)</name>
    <name type="common">Rice sheath blight fungus</name>
    <name type="synonym">Rhizoctonia solani</name>
    <dbReference type="NCBI Taxonomy" id="983506"/>
    <lineage>
        <taxon>Eukaryota</taxon>
        <taxon>Fungi</taxon>
        <taxon>Dikarya</taxon>
        <taxon>Basidiomycota</taxon>
        <taxon>Agaricomycotina</taxon>
        <taxon>Agaricomycetes</taxon>
        <taxon>Cantharellales</taxon>
        <taxon>Ceratobasidiaceae</taxon>
        <taxon>Rhizoctonia</taxon>
        <taxon>Rhizoctonia solani AG-1</taxon>
    </lineage>
</organism>
<comment type="caution">
    <text evidence="1">The sequence shown here is derived from an EMBL/GenBank/DDBJ whole genome shotgun (WGS) entry which is preliminary data.</text>
</comment>
<accession>L8WH78</accession>
<dbReference type="Proteomes" id="UP000011668">
    <property type="component" value="Unassembled WGS sequence"/>
</dbReference>
<reference evidence="1 2" key="1">
    <citation type="journal article" date="2013" name="Nat. Commun.">
        <title>The evolution and pathogenic mechanisms of the rice sheath blight pathogen.</title>
        <authorList>
            <person name="Zheng A."/>
            <person name="Lin R."/>
            <person name="Xu L."/>
            <person name="Qin P."/>
            <person name="Tang C."/>
            <person name="Ai P."/>
            <person name="Zhang D."/>
            <person name="Liu Y."/>
            <person name="Sun Z."/>
            <person name="Feng H."/>
            <person name="Wang Y."/>
            <person name="Chen Y."/>
            <person name="Liang X."/>
            <person name="Fu R."/>
            <person name="Li Q."/>
            <person name="Zhang J."/>
            <person name="Yu X."/>
            <person name="Xie Z."/>
            <person name="Ding L."/>
            <person name="Guan P."/>
            <person name="Tang J."/>
            <person name="Liang Y."/>
            <person name="Wang S."/>
            <person name="Deng Q."/>
            <person name="Li S."/>
            <person name="Zhu J."/>
            <person name="Wang L."/>
            <person name="Liu H."/>
            <person name="Li P."/>
        </authorList>
    </citation>
    <scope>NUCLEOTIDE SEQUENCE [LARGE SCALE GENOMIC DNA]</scope>
    <source>
        <strain evidence="2">AG-1 IA</strain>
    </source>
</reference>
<proteinExistence type="predicted"/>
<protein>
    <submittedName>
        <fullName evidence="1">Uncharacterized protein</fullName>
    </submittedName>
</protein>
<dbReference type="AlphaFoldDB" id="L8WH78"/>
<evidence type="ECO:0000313" key="2">
    <source>
        <dbReference type="Proteomes" id="UP000011668"/>
    </source>
</evidence>
<gene>
    <name evidence="1" type="ORF">AG1IA_09883</name>
</gene>
<name>L8WH78_THACA</name>
<evidence type="ECO:0000313" key="1">
    <source>
        <dbReference type="EMBL" id="ELU36087.1"/>
    </source>
</evidence>
<dbReference type="EMBL" id="AFRT01004355">
    <property type="protein sequence ID" value="ELU36087.1"/>
    <property type="molecule type" value="Genomic_DNA"/>
</dbReference>